<name>A0A3M8C112_9BACL</name>
<dbReference type="InterPro" id="IPR005110">
    <property type="entry name" value="MoeA_linker/N"/>
</dbReference>
<dbReference type="PANTHER" id="PTHR10192">
    <property type="entry name" value="MOLYBDOPTERIN BIOSYNTHESIS PROTEIN"/>
    <property type="match status" value="1"/>
</dbReference>
<dbReference type="FunFam" id="2.170.190.11:FF:000001">
    <property type="entry name" value="Molybdopterin molybdenumtransferase"/>
    <property type="match status" value="1"/>
</dbReference>
<feature type="domain" description="MoaB/Mog" evidence="14">
    <location>
        <begin position="188"/>
        <end position="326"/>
    </location>
</feature>
<dbReference type="NCBIfam" id="NF045515">
    <property type="entry name" value="Glp_gephyrin"/>
    <property type="match status" value="1"/>
</dbReference>
<dbReference type="GO" id="GO:0061599">
    <property type="term" value="F:molybdopterin molybdotransferase activity"/>
    <property type="evidence" value="ECO:0007669"/>
    <property type="project" value="UniProtKB-UniRule"/>
</dbReference>
<protein>
    <recommendedName>
        <fullName evidence="6 13">Molybdopterin molybdenumtransferase</fullName>
        <ecNumber evidence="5 13">2.10.1.1</ecNumber>
    </recommendedName>
</protein>
<dbReference type="InterPro" id="IPR036425">
    <property type="entry name" value="MoaB/Mog-like_dom_sf"/>
</dbReference>
<dbReference type="Pfam" id="PF03453">
    <property type="entry name" value="MoeA_N"/>
    <property type="match status" value="1"/>
</dbReference>
<dbReference type="NCBIfam" id="TIGR00177">
    <property type="entry name" value="molyb_syn"/>
    <property type="match status" value="1"/>
</dbReference>
<dbReference type="GO" id="GO:0006777">
    <property type="term" value="P:Mo-molybdopterin cofactor biosynthetic process"/>
    <property type="evidence" value="ECO:0007669"/>
    <property type="project" value="UniProtKB-UniRule"/>
</dbReference>
<dbReference type="OrthoDB" id="9804758at2"/>
<dbReference type="EC" id="2.10.1.1" evidence="5 13"/>
<dbReference type="InterPro" id="IPR036688">
    <property type="entry name" value="MoeA_C_domain_IV_sf"/>
</dbReference>
<comment type="cofactor">
    <cofactor evidence="1 13">
        <name>Mg(2+)</name>
        <dbReference type="ChEBI" id="CHEBI:18420"/>
    </cofactor>
</comment>
<dbReference type="GO" id="GO:0005829">
    <property type="term" value="C:cytosol"/>
    <property type="evidence" value="ECO:0007669"/>
    <property type="project" value="TreeGrafter"/>
</dbReference>
<evidence type="ECO:0000256" key="3">
    <source>
        <dbReference type="ARBA" id="ARBA00005046"/>
    </source>
</evidence>
<dbReference type="Proteomes" id="UP000282028">
    <property type="component" value="Unassembled WGS sequence"/>
</dbReference>
<proteinExistence type="inferred from homology"/>
<dbReference type="GO" id="GO:0046872">
    <property type="term" value="F:metal ion binding"/>
    <property type="evidence" value="ECO:0007669"/>
    <property type="project" value="UniProtKB-UniRule"/>
</dbReference>
<evidence type="ECO:0000256" key="7">
    <source>
        <dbReference type="ARBA" id="ARBA00022505"/>
    </source>
</evidence>
<dbReference type="Pfam" id="PF03454">
    <property type="entry name" value="MoeA_C"/>
    <property type="match status" value="1"/>
</dbReference>
<keyword evidence="11 13" id="KW-0501">Molybdenum cofactor biosynthesis</keyword>
<evidence type="ECO:0000256" key="9">
    <source>
        <dbReference type="ARBA" id="ARBA00022723"/>
    </source>
</evidence>
<dbReference type="InterPro" id="IPR036135">
    <property type="entry name" value="MoeA_linker/N_sf"/>
</dbReference>
<evidence type="ECO:0000259" key="14">
    <source>
        <dbReference type="SMART" id="SM00852"/>
    </source>
</evidence>
<dbReference type="SUPFAM" id="SSF63867">
    <property type="entry name" value="MoeA C-terminal domain-like"/>
    <property type="match status" value="1"/>
</dbReference>
<gene>
    <name evidence="15" type="ORF">EDM52_19295</name>
</gene>
<dbReference type="Gene3D" id="3.90.105.10">
    <property type="entry name" value="Molybdopterin biosynthesis moea protein, domain 2"/>
    <property type="match status" value="1"/>
</dbReference>
<dbReference type="SMART" id="SM00852">
    <property type="entry name" value="MoCF_biosynth"/>
    <property type="match status" value="1"/>
</dbReference>
<evidence type="ECO:0000256" key="10">
    <source>
        <dbReference type="ARBA" id="ARBA00022842"/>
    </source>
</evidence>
<evidence type="ECO:0000313" key="15">
    <source>
        <dbReference type="EMBL" id="RNB69402.1"/>
    </source>
</evidence>
<evidence type="ECO:0000256" key="12">
    <source>
        <dbReference type="ARBA" id="ARBA00047317"/>
    </source>
</evidence>
<keyword evidence="9 13" id="KW-0479">Metal-binding</keyword>
<dbReference type="SUPFAM" id="SSF53218">
    <property type="entry name" value="Molybdenum cofactor biosynthesis proteins"/>
    <property type="match status" value="1"/>
</dbReference>
<comment type="function">
    <text evidence="2 13">Catalyzes the insertion of molybdate into adenylated molybdopterin with the concomitant release of AMP.</text>
</comment>
<dbReference type="Gene3D" id="3.40.980.10">
    <property type="entry name" value="MoaB/Mog-like domain"/>
    <property type="match status" value="1"/>
</dbReference>
<keyword evidence="8 13" id="KW-0808">Transferase</keyword>
<evidence type="ECO:0000256" key="5">
    <source>
        <dbReference type="ARBA" id="ARBA00013269"/>
    </source>
</evidence>
<comment type="pathway">
    <text evidence="3 13">Cofactor biosynthesis; molybdopterin biosynthesis.</text>
</comment>
<dbReference type="AlphaFoldDB" id="A0A3M8C112"/>
<dbReference type="UniPathway" id="UPA00344"/>
<evidence type="ECO:0000313" key="16">
    <source>
        <dbReference type="Proteomes" id="UP000282028"/>
    </source>
</evidence>
<evidence type="ECO:0000256" key="1">
    <source>
        <dbReference type="ARBA" id="ARBA00001946"/>
    </source>
</evidence>
<dbReference type="InterPro" id="IPR005111">
    <property type="entry name" value="MoeA_C_domain_IV"/>
</dbReference>
<comment type="similarity">
    <text evidence="4 13">Belongs to the MoeA family.</text>
</comment>
<evidence type="ECO:0000256" key="8">
    <source>
        <dbReference type="ARBA" id="ARBA00022679"/>
    </source>
</evidence>
<evidence type="ECO:0000256" key="6">
    <source>
        <dbReference type="ARBA" id="ARBA00021108"/>
    </source>
</evidence>
<comment type="catalytic activity">
    <reaction evidence="12">
        <text>adenylyl-molybdopterin + molybdate = Mo-molybdopterin + AMP + H(+)</text>
        <dbReference type="Rhea" id="RHEA:35047"/>
        <dbReference type="ChEBI" id="CHEBI:15378"/>
        <dbReference type="ChEBI" id="CHEBI:36264"/>
        <dbReference type="ChEBI" id="CHEBI:62727"/>
        <dbReference type="ChEBI" id="CHEBI:71302"/>
        <dbReference type="ChEBI" id="CHEBI:456215"/>
        <dbReference type="EC" id="2.10.1.1"/>
    </reaction>
</comment>
<keyword evidence="16" id="KW-1185">Reference proteome</keyword>
<keyword evidence="7 13" id="KW-0500">Molybdenum</keyword>
<keyword evidence="10 13" id="KW-0460">Magnesium</keyword>
<dbReference type="InterPro" id="IPR001453">
    <property type="entry name" value="MoaB/Mog_dom"/>
</dbReference>
<organism evidence="15 16">
    <name type="scientific">Brevibacillus invocatus</name>
    <dbReference type="NCBI Taxonomy" id="173959"/>
    <lineage>
        <taxon>Bacteria</taxon>
        <taxon>Bacillati</taxon>
        <taxon>Bacillota</taxon>
        <taxon>Bacilli</taxon>
        <taxon>Bacillales</taxon>
        <taxon>Paenibacillaceae</taxon>
        <taxon>Brevibacillus</taxon>
    </lineage>
</organism>
<evidence type="ECO:0000256" key="2">
    <source>
        <dbReference type="ARBA" id="ARBA00002901"/>
    </source>
</evidence>
<dbReference type="SUPFAM" id="SSF63882">
    <property type="entry name" value="MoeA N-terminal region -like"/>
    <property type="match status" value="1"/>
</dbReference>
<dbReference type="RefSeq" id="WP_122910577.1">
    <property type="nucleotide sequence ID" value="NZ_CBCSBE010000025.1"/>
</dbReference>
<dbReference type="PANTHER" id="PTHR10192:SF5">
    <property type="entry name" value="GEPHYRIN"/>
    <property type="match status" value="1"/>
</dbReference>
<evidence type="ECO:0000256" key="13">
    <source>
        <dbReference type="RuleBase" id="RU365090"/>
    </source>
</evidence>
<comment type="caution">
    <text evidence="15">The sequence shown here is derived from an EMBL/GenBank/DDBJ whole genome shotgun (WGS) entry which is preliminary data.</text>
</comment>
<sequence length="419" mass="44688">MRFSRQMKTVEEALQALLDKLTTLDEEQVQIKEAYGRILAHDIVATCDMPPFDRSPLDGFAVRAADTVHATVEQPVRLRVVETVAAGKVPIIPLEAGCATRIMTGAMMPAGADAVIMFEQTENPGEISEVVGVKRVMRAGENISRRGEEIAMGSVVAKAGERINAGTLAILATFGYTQVSVIRKPRVGLLSTGIELVGIEEPLTPGKIRNSNTTMLSALIAEAGGIPVQYPVLPDDLAGAKEKLTAYIQEVDMLVSSGGVSVGDYDVIASLVDDPDVELLFNRIAMRPGSPTTSLLLSGKPVLALSGNPGACFVGFELFARPALQRQGGQPIVSHRSIKAKLGISYEKPCPYPRYLRGRLATKDGLLLAQPDFNDKAGNLGTLKNSECLIVIPAGGKGKQAGELVEVIVHAAPSWREEV</sequence>
<accession>A0A3M8C112</accession>
<dbReference type="Pfam" id="PF00994">
    <property type="entry name" value="MoCF_biosynth"/>
    <property type="match status" value="1"/>
</dbReference>
<dbReference type="FunFam" id="3.40.980.10:FF:000004">
    <property type="entry name" value="Molybdopterin molybdenumtransferase"/>
    <property type="match status" value="1"/>
</dbReference>
<evidence type="ECO:0000256" key="4">
    <source>
        <dbReference type="ARBA" id="ARBA00010763"/>
    </source>
</evidence>
<dbReference type="Gene3D" id="2.170.190.11">
    <property type="entry name" value="Molybdopterin biosynthesis moea protein, domain 3"/>
    <property type="match status" value="1"/>
</dbReference>
<dbReference type="InterPro" id="IPR038987">
    <property type="entry name" value="MoeA-like"/>
</dbReference>
<reference evidence="15 16" key="1">
    <citation type="submission" date="2018-10" db="EMBL/GenBank/DDBJ databases">
        <title>Phylogenomics of Brevibacillus.</title>
        <authorList>
            <person name="Dunlap C."/>
        </authorList>
    </citation>
    <scope>NUCLEOTIDE SEQUENCE [LARGE SCALE GENOMIC DNA]</scope>
    <source>
        <strain evidence="15 16">JCM 12215</strain>
    </source>
</reference>
<dbReference type="Gene3D" id="2.40.340.10">
    <property type="entry name" value="MoeA, C-terminal, domain IV"/>
    <property type="match status" value="1"/>
</dbReference>
<evidence type="ECO:0000256" key="11">
    <source>
        <dbReference type="ARBA" id="ARBA00023150"/>
    </source>
</evidence>
<dbReference type="EMBL" id="RHHR01000039">
    <property type="protein sequence ID" value="RNB69402.1"/>
    <property type="molecule type" value="Genomic_DNA"/>
</dbReference>
<dbReference type="CDD" id="cd00887">
    <property type="entry name" value="MoeA"/>
    <property type="match status" value="1"/>
</dbReference>